<sequence>MINRFPFLLLVTSLLAQDPSPADFWKGYSQEEKIAFINGAYGAIAKLKAHHKAEVRKQFIHDDNWVEPYYIERFYDIADEYRSEEVGYNLKILAMHMDAFYTNSDNLNIPVLEALRVVSLMQDGEQKTANVRLLRAQQKYNK</sequence>
<name>A0A381VZB3_9ZZZZ</name>
<accession>A0A381VZB3</accession>
<gene>
    <name evidence="1" type="ORF">METZ01_LOCUS98438</name>
</gene>
<protein>
    <submittedName>
        <fullName evidence="1">Uncharacterized protein</fullName>
    </submittedName>
</protein>
<organism evidence="1">
    <name type="scientific">marine metagenome</name>
    <dbReference type="NCBI Taxonomy" id="408172"/>
    <lineage>
        <taxon>unclassified sequences</taxon>
        <taxon>metagenomes</taxon>
        <taxon>ecological metagenomes</taxon>
    </lineage>
</organism>
<dbReference type="AlphaFoldDB" id="A0A381VZB3"/>
<evidence type="ECO:0000313" key="1">
    <source>
        <dbReference type="EMBL" id="SVA45584.1"/>
    </source>
</evidence>
<proteinExistence type="predicted"/>
<dbReference type="EMBL" id="UINC01010228">
    <property type="protein sequence ID" value="SVA45584.1"/>
    <property type="molecule type" value="Genomic_DNA"/>
</dbReference>
<reference evidence="1" key="1">
    <citation type="submission" date="2018-05" db="EMBL/GenBank/DDBJ databases">
        <authorList>
            <person name="Lanie J.A."/>
            <person name="Ng W.-L."/>
            <person name="Kazmierczak K.M."/>
            <person name="Andrzejewski T.M."/>
            <person name="Davidsen T.M."/>
            <person name="Wayne K.J."/>
            <person name="Tettelin H."/>
            <person name="Glass J.I."/>
            <person name="Rusch D."/>
            <person name="Podicherti R."/>
            <person name="Tsui H.-C.T."/>
            <person name="Winkler M.E."/>
        </authorList>
    </citation>
    <scope>NUCLEOTIDE SEQUENCE</scope>
</reference>